<dbReference type="Proteomes" id="UP001642409">
    <property type="component" value="Unassembled WGS sequence"/>
</dbReference>
<comment type="caution">
    <text evidence="1">The sequence shown here is derived from an EMBL/GenBank/DDBJ whole genome shotgun (WGS) entry which is preliminary data.</text>
</comment>
<sequence length="141" mass="16354">MPFTNETGKLYAQLRAKDAANQQKNYQNLAQNMHQAVRIQKLQEQVKEASERNDEEEPPVIDQFAANTEIQVLQEQDKNVFTQKRLIQSQCKQGVQLLQNSILKIQRILKGRAILGQQPRYKKLTRSLLSPQNRSSIQRII</sequence>
<accession>A0ABP1GRN5</accession>
<name>A0ABP1GRN5_9EUKA</name>
<organism evidence="1 2">
    <name type="scientific">Hexamita inflata</name>
    <dbReference type="NCBI Taxonomy" id="28002"/>
    <lineage>
        <taxon>Eukaryota</taxon>
        <taxon>Metamonada</taxon>
        <taxon>Diplomonadida</taxon>
        <taxon>Hexamitidae</taxon>
        <taxon>Hexamitinae</taxon>
        <taxon>Hexamita</taxon>
    </lineage>
</organism>
<dbReference type="EMBL" id="CAXDID020000009">
    <property type="protein sequence ID" value="CAL5978180.1"/>
    <property type="molecule type" value="Genomic_DNA"/>
</dbReference>
<proteinExistence type="predicted"/>
<protein>
    <submittedName>
        <fullName evidence="1">Hypothetical_protein</fullName>
    </submittedName>
</protein>
<gene>
    <name evidence="1" type="ORF">HINF_LOCUS4652</name>
</gene>
<evidence type="ECO:0000313" key="2">
    <source>
        <dbReference type="Proteomes" id="UP001642409"/>
    </source>
</evidence>
<keyword evidence="2" id="KW-1185">Reference proteome</keyword>
<evidence type="ECO:0000313" key="1">
    <source>
        <dbReference type="EMBL" id="CAL5978180.1"/>
    </source>
</evidence>
<reference evidence="1 2" key="1">
    <citation type="submission" date="2024-07" db="EMBL/GenBank/DDBJ databases">
        <authorList>
            <person name="Akdeniz Z."/>
        </authorList>
    </citation>
    <scope>NUCLEOTIDE SEQUENCE [LARGE SCALE GENOMIC DNA]</scope>
</reference>